<dbReference type="InterPro" id="IPR001633">
    <property type="entry name" value="EAL_dom"/>
</dbReference>
<reference evidence="2 3" key="1">
    <citation type="submission" date="2024-02" db="EMBL/GenBank/DDBJ databases">
        <title>Identification of pathogenicity and growth-promoting function of Pseudomonas putida variant.</title>
        <authorList>
            <person name="Sun J."/>
        </authorList>
    </citation>
    <scope>NUCLEOTIDE SEQUENCE [LARGE SCALE GENOMIC DNA]</scope>
    <source>
        <strain evidence="2 3">A03</strain>
    </source>
</reference>
<dbReference type="SMART" id="SM00052">
    <property type="entry name" value="EAL"/>
    <property type="match status" value="1"/>
</dbReference>
<protein>
    <submittedName>
        <fullName evidence="2">EAL domain-containing protein</fullName>
    </submittedName>
</protein>
<dbReference type="InterPro" id="IPR035919">
    <property type="entry name" value="EAL_sf"/>
</dbReference>
<evidence type="ECO:0000259" key="1">
    <source>
        <dbReference type="PROSITE" id="PS50883"/>
    </source>
</evidence>
<gene>
    <name evidence="2" type="ORF">V7S98_08990</name>
</gene>
<feature type="domain" description="EAL" evidence="1">
    <location>
        <begin position="15"/>
        <end position="261"/>
    </location>
</feature>
<organism evidence="2 3">
    <name type="scientific">Pseudomonas farsensis</name>
    <dbReference type="NCBI Taxonomy" id="2745492"/>
    <lineage>
        <taxon>Bacteria</taxon>
        <taxon>Pseudomonadati</taxon>
        <taxon>Pseudomonadota</taxon>
        <taxon>Gammaproteobacteria</taxon>
        <taxon>Pseudomonadales</taxon>
        <taxon>Pseudomonadaceae</taxon>
        <taxon>Pseudomonas</taxon>
    </lineage>
</organism>
<dbReference type="RefSeq" id="WP_339599005.1">
    <property type="nucleotide sequence ID" value="NZ_JBBHLC010000018.1"/>
</dbReference>
<keyword evidence="3" id="KW-1185">Reference proteome</keyword>
<proteinExistence type="predicted"/>
<name>A0ABU8QRW4_9PSED</name>
<dbReference type="Gene3D" id="3.20.20.450">
    <property type="entry name" value="EAL domain"/>
    <property type="match status" value="1"/>
</dbReference>
<dbReference type="PANTHER" id="PTHR33121:SF23">
    <property type="entry name" value="CYCLIC DI-GMP PHOSPHODIESTERASE PDEB"/>
    <property type="match status" value="1"/>
</dbReference>
<accession>A0ABU8QRW4</accession>
<dbReference type="InterPro" id="IPR050706">
    <property type="entry name" value="Cyclic-di-GMP_PDE-like"/>
</dbReference>
<dbReference type="PROSITE" id="PS50883">
    <property type="entry name" value="EAL"/>
    <property type="match status" value="1"/>
</dbReference>
<dbReference type="SUPFAM" id="SSF141868">
    <property type="entry name" value="EAL domain-like"/>
    <property type="match status" value="1"/>
</dbReference>
<evidence type="ECO:0000313" key="3">
    <source>
        <dbReference type="Proteomes" id="UP001380290"/>
    </source>
</evidence>
<sequence length="262" mass="29198">MNHPLDADPAQERDDLHRARLVYQDLALGHFLLAFQPVVDARDPARVLYHESLLRHDGPELGFNPIMALERKHAMGLLDRSVMACVISALEEHPELRLGCNLSAQSAYDSTAWHPLWARLRQRPEVAARLVLEITESATPADPQRTLAFIAQAQALGCQLAIDDFGAGFASLAFVRQARPDVLKVDRGYLHRAREAGPDAQVFHHLLRLCQGLAAQVVVEGVEDEQDHERALASGATWLQGFHFARPSVLTPVAQWRVVLER</sequence>
<dbReference type="CDD" id="cd01948">
    <property type="entry name" value="EAL"/>
    <property type="match status" value="1"/>
</dbReference>
<dbReference type="EMBL" id="JBBHLC010000018">
    <property type="protein sequence ID" value="MEJ5863355.1"/>
    <property type="molecule type" value="Genomic_DNA"/>
</dbReference>
<dbReference type="Proteomes" id="UP001380290">
    <property type="component" value="Unassembled WGS sequence"/>
</dbReference>
<comment type="caution">
    <text evidence="2">The sequence shown here is derived from an EMBL/GenBank/DDBJ whole genome shotgun (WGS) entry which is preliminary data.</text>
</comment>
<dbReference type="PANTHER" id="PTHR33121">
    <property type="entry name" value="CYCLIC DI-GMP PHOSPHODIESTERASE PDEF"/>
    <property type="match status" value="1"/>
</dbReference>
<evidence type="ECO:0000313" key="2">
    <source>
        <dbReference type="EMBL" id="MEJ5863355.1"/>
    </source>
</evidence>
<dbReference type="Pfam" id="PF00563">
    <property type="entry name" value="EAL"/>
    <property type="match status" value="1"/>
</dbReference>